<evidence type="ECO:0000313" key="3">
    <source>
        <dbReference type="Proteomes" id="UP000447355"/>
    </source>
</evidence>
<keyword evidence="1" id="KW-1133">Transmembrane helix</keyword>
<feature type="transmembrane region" description="Helical" evidence="1">
    <location>
        <begin position="12"/>
        <end position="33"/>
    </location>
</feature>
<organism evidence="2 3">
    <name type="scientific">Duganella vulcania</name>
    <dbReference type="NCBI Taxonomy" id="2692166"/>
    <lineage>
        <taxon>Bacteria</taxon>
        <taxon>Pseudomonadati</taxon>
        <taxon>Pseudomonadota</taxon>
        <taxon>Betaproteobacteria</taxon>
        <taxon>Burkholderiales</taxon>
        <taxon>Oxalobacteraceae</taxon>
        <taxon>Telluria group</taxon>
        <taxon>Duganella</taxon>
    </lineage>
</organism>
<keyword evidence="1" id="KW-0812">Transmembrane</keyword>
<dbReference type="EMBL" id="WWCX01000036">
    <property type="protein sequence ID" value="MYM95976.1"/>
    <property type="molecule type" value="Genomic_DNA"/>
</dbReference>
<proteinExistence type="predicted"/>
<accession>A0A845GRV7</accession>
<sequence length="100" mass="10924">MSAPALPSFQLALLLLAAAYGLASIVCFIAYAVDKSAAIGRRRRIPERTLLLMGLAFGWPGGWLAQRWLRHKSIKTSFLVKFWLTAALNLLAAGGLLAWL</sequence>
<dbReference type="Proteomes" id="UP000447355">
    <property type="component" value="Unassembled WGS sequence"/>
</dbReference>
<dbReference type="AlphaFoldDB" id="A0A845GRV7"/>
<gene>
    <name evidence="2" type="ORF">GTP90_19120</name>
</gene>
<keyword evidence="1" id="KW-0472">Membrane</keyword>
<reference evidence="2" key="1">
    <citation type="submission" date="2019-12" db="EMBL/GenBank/DDBJ databases">
        <title>Novel species isolated from a subtropical stream in China.</title>
        <authorList>
            <person name="Lu H."/>
        </authorList>
    </citation>
    <scope>NUCLEOTIDE SEQUENCE [LARGE SCALE GENOMIC DNA]</scope>
    <source>
        <strain evidence="2">FT81W</strain>
    </source>
</reference>
<name>A0A845GRV7_9BURK</name>
<evidence type="ECO:0000256" key="1">
    <source>
        <dbReference type="SAM" id="Phobius"/>
    </source>
</evidence>
<protein>
    <submittedName>
        <fullName evidence="2">DUF1294 domain-containing protein</fullName>
    </submittedName>
</protein>
<comment type="caution">
    <text evidence="2">The sequence shown here is derived from an EMBL/GenBank/DDBJ whole genome shotgun (WGS) entry which is preliminary data.</text>
</comment>
<evidence type="ECO:0000313" key="2">
    <source>
        <dbReference type="EMBL" id="MYM95976.1"/>
    </source>
</evidence>
<feature type="transmembrane region" description="Helical" evidence="1">
    <location>
        <begin position="78"/>
        <end position="99"/>
    </location>
</feature>
<dbReference type="InterPro" id="IPR010718">
    <property type="entry name" value="DUF1294"/>
</dbReference>
<dbReference type="Pfam" id="PF06961">
    <property type="entry name" value="DUF1294"/>
    <property type="match status" value="1"/>
</dbReference>